<feature type="transmembrane region" description="Helical" evidence="1">
    <location>
        <begin position="690"/>
        <end position="709"/>
    </location>
</feature>
<feature type="transmembrane region" description="Helical" evidence="1">
    <location>
        <begin position="550"/>
        <end position="569"/>
    </location>
</feature>
<feature type="transmembrane region" description="Helical" evidence="1">
    <location>
        <begin position="185"/>
        <end position="208"/>
    </location>
</feature>
<feature type="transmembrane region" description="Helical" evidence="1">
    <location>
        <begin position="617"/>
        <end position="639"/>
    </location>
</feature>
<feature type="transmembrane region" description="Helical" evidence="1">
    <location>
        <begin position="220"/>
        <end position="243"/>
    </location>
</feature>
<dbReference type="STRING" id="47854.GA0070603_1187"/>
<dbReference type="Proteomes" id="UP000198605">
    <property type="component" value="Unassembled WGS sequence"/>
</dbReference>
<keyword evidence="1" id="KW-1133">Transmembrane helix</keyword>
<dbReference type="PANTHER" id="PTHR36840:SF1">
    <property type="entry name" value="BLL5714 PROTEIN"/>
    <property type="match status" value="1"/>
</dbReference>
<feature type="transmembrane region" description="Helical" evidence="1">
    <location>
        <begin position="645"/>
        <end position="664"/>
    </location>
</feature>
<feature type="transmembrane region" description="Helical" evidence="1">
    <location>
        <begin position="51"/>
        <end position="68"/>
    </location>
</feature>
<dbReference type="EMBL" id="FMIB01000002">
    <property type="protein sequence ID" value="SCL51380.1"/>
    <property type="molecule type" value="Genomic_DNA"/>
</dbReference>
<gene>
    <name evidence="2" type="ORF">GA0070603_1187</name>
</gene>
<organism evidence="2 3">
    <name type="scientific">Micromonospora chersina</name>
    <dbReference type="NCBI Taxonomy" id="47854"/>
    <lineage>
        <taxon>Bacteria</taxon>
        <taxon>Bacillati</taxon>
        <taxon>Actinomycetota</taxon>
        <taxon>Actinomycetes</taxon>
        <taxon>Micromonosporales</taxon>
        <taxon>Micromonosporaceae</taxon>
        <taxon>Micromonospora</taxon>
    </lineage>
</organism>
<dbReference type="PANTHER" id="PTHR36840">
    <property type="entry name" value="BLL5714 PROTEIN"/>
    <property type="match status" value="1"/>
</dbReference>
<feature type="transmembrane region" description="Helical" evidence="1">
    <location>
        <begin position="513"/>
        <end position="538"/>
    </location>
</feature>
<feature type="transmembrane region" description="Helical" evidence="1">
    <location>
        <begin position="482"/>
        <end position="501"/>
    </location>
</feature>
<keyword evidence="3" id="KW-1185">Reference proteome</keyword>
<protein>
    <submittedName>
        <fullName evidence="2">Low temperature requirement protein LtrA</fullName>
    </submittedName>
</protein>
<feature type="transmembrane region" description="Helical" evidence="1">
    <location>
        <begin position="112"/>
        <end position="133"/>
    </location>
</feature>
<feature type="transmembrane region" description="Helical" evidence="1">
    <location>
        <begin position="457"/>
        <end position="475"/>
    </location>
</feature>
<name>A0A1C6UBA3_9ACTN</name>
<reference evidence="3" key="1">
    <citation type="submission" date="2016-06" db="EMBL/GenBank/DDBJ databases">
        <authorList>
            <person name="Varghese N."/>
            <person name="Submissions Spin"/>
        </authorList>
    </citation>
    <scope>NUCLEOTIDE SEQUENCE [LARGE SCALE GENOMIC DNA]</scope>
    <source>
        <strain evidence="3">DSM 44151</strain>
    </source>
</reference>
<dbReference type="RefSeq" id="WP_091308300.1">
    <property type="nucleotide sequence ID" value="NZ_FMIB01000002.1"/>
</dbReference>
<dbReference type="InterPro" id="IPR010640">
    <property type="entry name" value="Low_temperature_requirement_A"/>
</dbReference>
<keyword evidence="1" id="KW-0472">Membrane</keyword>
<feature type="transmembrane region" description="Helical" evidence="1">
    <location>
        <begin position="145"/>
        <end position="165"/>
    </location>
</feature>
<feature type="transmembrane region" description="Helical" evidence="1">
    <location>
        <begin position="381"/>
        <end position="402"/>
    </location>
</feature>
<evidence type="ECO:0000313" key="3">
    <source>
        <dbReference type="Proteomes" id="UP000198605"/>
    </source>
</evidence>
<feature type="transmembrane region" description="Helical" evidence="1">
    <location>
        <begin position="21"/>
        <end position="39"/>
    </location>
</feature>
<feature type="transmembrane region" description="Helical" evidence="1">
    <location>
        <begin position="427"/>
        <end position="445"/>
    </location>
</feature>
<dbReference type="Pfam" id="PF06772">
    <property type="entry name" value="LtrA"/>
    <property type="match status" value="2"/>
</dbReference>
<feature type="transmembrane region" description="Helical" evidence="1">
    <location>
        <begin position="356"/>
        <end position="375"/>
    </location>
</feature>
<feature type="transmembrane region" description="Helical" evidence="1">
    <location>
        <begin position="767"/>
        <end position="798"/>
    </location>
</feature>
<sequence>MRSFRRLHLAPGEGSVTRLELFLDLIFVFAFLNVTGVTAEQLNPAGLPRGLLLLVLLWGCWAPYAWLGNIIRLDRGVMPVFMFGLSATLFVMGLTAREAFVDRPGGLSGPVVFAICYILARSGALGFATAAGVAQRGTRRRLWKAWPLVVSGELALLAAALVPSYEHSEQAFADGVVAREWLRFTLVACAIIAGYAGSVLLGAGIWQIGSIRYWAERHSLIILIGVGEAIISVGLGQGVAVASPLTVEVLAGVLLGVLLAGLLWWTYFDIARYAAELALERVSEARRTLLGRDAYSFLHLPMMAGLILVALGIHHTLSEQRVPSETSAAIRLLVLYGGVLLYLVGLILFEIRTLRLLGRSPVLGILLVASLSALAPHVPVLAQLALVTAAVGAMAVADATVFRRRHRRLHAEIEPVTKQSGVTPKELFFDLVYVYAFLQVAAMMANDPTWPGVVRGLLVLVVLWIAWCAYTWLGVAVRSEHLVVRLVLVLVVALTAVITLASPEAFSADGTGLPGPLIFVTCYALIRLLFLGAFWYTVRQEPPHRAALRRNAVPTVLALAILLAAALIPQPVGDVRLLTPVRAGLWITAVAVDLVGNRLAGTRHSWTWSAAHWADRYSLVIIIALGQAVISMGTAVVYTPISARIIVAAALGSALLAALWWIYFSTTANYGARALAASGMDRRAALAQDAYALLHLPMIAGIVLVSLGLGKTMSVLGNRGLLTLGVPLYPVPHLALFGGVVIYLLADHAIRWRLAHRARAERIAQTVAVTALALATVHVPALSALAALTVVCLGFLAIEVRRRGPSARHAS</sequence>
<feature type="transmembrane region" description="Helical" evidence="1">
    <location>
        <begin position="296"/>
        <end position="317"/>
    </location>
</feature>
<dbReference type="OrthoDB" id="7698234at2"/>
<dbReference type="AlphaFoldDB" id="A0A1C6UBA3"/>
<feature type="transmembrane region" description="Helical" evidence="1">
    <location>
        <begin position="80"/>
        <end position="100"/>
    </location>
</feature>
<keyword evidence="1" id="KW-0812">Transmembrane</keyword>
<proteinExistence type="predicted"/>
<feature type="transmembrane region" description="Helical" evidence="1">
    <location>
        <begin position="729"/>
        <end position="746"/>
    </location>
</feature>
<feature type="transmembrane region" description="Helical" evidence="1">
    <location>
        <begin position="575"/>
        <end position="596"/>
    </location>
</feature>
<feature type="transmembrane region" description="Helical" evidence="1">
    <location>
        <begin position="329"/>
        <end position="349"/>
    </location>
</feature>
<evidence type="ECO:0000256" key="1">
    <source>
        <dbReference type="SAM" id="Phobius"/>
    </source>
</evidence>
<feature type="transmembrane region" description="Helical" evidence="1">
    <location>
        <begin position="249"/>
        <end position="268"/>
    </location>
</feature>
<evidence type="ECO:0000313" key="2">
    <source>
        <dbReference type="EMBL" id="SCL51380.1"/>
    </source>
</evidence>
<dbReference type="GeneID" id="43277855"/>
<accession>A0A1C6UBA3</accession>